<name>A0ABC8T8K3_9AQUA</name>
<keyword evidence="3" id="KW-0539">Nucleus</keyword>
<proteinExistence type="inferred from homology"/>
<protein>
    <submittedName>
        <fullName evidence="4">Uncharacterized protein</fullName>
    </submittedName>
</protein>
<dbReference type="GO" id="GO:0005654">
    <property type="term" value="C:nucleoplasm"/>
    <property type="evidence" value="ECO:0007669"/>
    <property type="project" value="UniProtKB-ARBA"/>
</dbReference>
<dbReference type="Pfam" id="PF03870">
    <property type="entry name" value="RNA_pol_Rpb8"/>
    <property type="match status" value="1"/>
</dbReference>
<dbReference type="EMBL" id="CAUOFW020004453">
    <property type="protein sequence ID" value="CAK9165741.1"/>
    <property type="molecule type" value="Genomic_DNA"/>
</dbReference>
<evidence type="ECO:0000313" key="4">
    <source>
        <dbReference type="EMBL" id="CAK9165741.1"/>
    </source>
</evidence>
<comment type="similarity">
    <text evidence="2">Belongs to the eukaryotic RPB8 RNA polymerase subunit family.</text>
</comment>
<dbReference type="Gene3D" id="2.40.50.140">
    <property type="entry name" value="Nucleic acid-binding proteins"/>
    <property type="match status" value="1"/>
</dbReference>
<organism evidence="4 5">
    <name type="scientific">Ilex paraguariensis</name>
    <name type="common">yerba mate</name>
    <dbReference type="NCBI Taxonomy" id="185542"/>
    <lineage>
        <taxon>Eukaryota</taxon>
        <taxon>Viridiplantae</taxon>
        <taxon>Streptophyta</taxon>
        <taxon>Embryophyta</taxon>
        <taxon>Tracheophyta</taxon>
        <taxon>Spermatophyta</taxon>
        <taxon>Magnoliopsida</taxon>
        <taxon>eudicotyledons</taxon>
        <taxon>Gunneridae</taxon>
        <taxon>Pentapetalae</taxon>
        <taxon>asterids</taxon>
        <taxon>campanulids</taxon>
        <taxon>Aquifoliales</taxon>
        <taxon>Aquifoliaceae</taxon>
        <taxon>Ilex</taxon>
    </lineage>
</organism>
<evidence type="ECO:0000256" key="1">
    <source>
        <dbReference type="ARBA" id="ARBA00004123"/>
    </source>
</evidence>
<comment type="caution">
    <text evidence="4">The sequence shown here is derived from an EMBL/GenBank/DDBJ whole genome shotgun (WGS) entry which is preliminary data.</text>
</comment>
<dbReference type="InterPro" id="IPR012340">
    <property type="entry name" value="NA-bd_OB-fold"/>
</dbReference>
<dbReference type="InterPro" id="IPR005570">
    <property type="entry name" value="RPABC3"/>
</dbReference>
<dbReference type="AlphaFoldDB" id="A0ABC8T8K3"/>
<dbReference type="PANTHER" id="PTHR10917">
    <property type="entry name" value="DNA-DIRECTED RNA POLYMERASES I, II, AND III SUBUNIT RPABC3"/>
    <property type="match status" value="1"/>
</dbReference>
<reference evidence="4 5" key="1">
    <citation type="submission" date="2024-02" db="EMBL/GenBank/DDBJ databases">
        <authorList>
            <person name="Vignale AGUSTIN F."/>
            <person name="Sosa J E."/>
            <person name="Modenutti C."/>
        </authorList>
    </citation>
    <scope>NUCLEOTIDE SEQUENCE [LARGE SCALE GENOMIC DNA]</scope>
</reference>
<keyword evidence="5" id="KW-1185">Reference proteome</keyword>
<sequence length="86" mass="10125">MPWLGLQFEALAIDKYLMRVSHIEARSEQYDMYMQLDVNIEIYRMHVGEKFMMVLASILNLDGTPDSDYYTQVVLLVLQFVLYALL</sequence>
<comment type="subcellular location">
    <subcellularLocation>
        <location evidence="1">Nucleus</location>
    </subcellularLocation>
</comment>
<dbReference type="PANTHER" id="PTHR10917:SF0">
    <property type="entry name" value="DNA-DIRECTED RNA POLYMERASES I, II, AND III SUBUNIT RPABC3"/>
    <property type="match status" value="1"/>
</dbReference>
<evidence type="ECO:0000256" key="2">
    <source>
        <dbReference type="ARBA" id="ARBA00008912"/>
    </source>
</evidence>
<accession>A0ABC8T8K3</accession>
<evidence type="ECO:0000256" key="3">
    <source>
        <dbReference type="ARBA" id="ARBA00023242"/>
    </source>
</evidence>
<dbReference type="SUPFAM" id="SSF50249">
    <property type="entry name" value="Nucleic acid-binding proteins"/>
    <property type="match status" value="1"/>
</dbReference>
<evidence type="ECO:0000313" key="5">
    <source>
        <dbReference type="Proteomes" id="UP001642360"/>
    </source>
</evidence>
<gene>
    <name evidence="4" type="ORF">ILEXP_LOCUS34911</name>
</gene>
<dbReference type="Proteomes" id="UP001642360">
    <property type="component" value="Unassembled WGS sequence"/>
</dbReference>